<dbReference type="AlphaFoldDB" id="A0A133QHJ5"/>
<gene>
    <name evidence="1" type="ORF">HMPREF3226_00705</name>
</gene>
<organism evidence="1 2">
    <name type="scientific">Prevotella corporis</name>
    <dbReference type="NCBI Taxonomy" id="28128"/>
    <lineage>
        <taxon>Bacteria</taxon>
        <taxon>Pseudomonadati</taxon>
        <taxon>Bacteroidota</taxon>
        <taxon>Bacteroidia</taxon>
        <taxon>Bacteroidales</taxon>
        <taxon>Prevotellaceae</taxon>
        <taxon>Prevotella</taxon>
    </lineage>
</organism>
<dbReference type="PATRIC" id="fig|28128.5.peg.712"/>
<sequence>MMTDIRLFENKEKTDYGFKTSGLSTTNRDLNCKAIVRITHEIN</sequence>
<accession>A0A133QHJ5</accession>
<dbReference type="EMBL" id="LRQG01000037">
    <property type="protein sequence ID" value="KXA42348.1"/>
    <property type="molecule type" value="Genomic_DNA"/>
</dbReference>
<proteinExistence type="predicted"/>
<keyword evidence="2" id="KW-1185">Reference proteome</keyword>
<dbReference type="Proteomes" id="UP000070533">
    <property type="component" value="Unassembled WGS sequence"/>
</dbReference>
<evidence type="ECO:0000313" key="2">
    <source>
        <dbReference type="Proteomes" id="UP000070533"/>
    </source>
</evidence>
<comment type="caution">
    <text evidence="1">The sequence shown here is derived from an EMBL/GenBank/DDBJ whole genome shotgun (WGS) entry which is preliminary data.</text>
</comment>
<protein>
    <submittedName>
        <fullName evidence="1">Uncharacterized protein</fullName>
    </submittedName>
</protein>
<reference evidence="2" key="1">
    <citation type="submission" date="2016-01" db="EMBL/GenBank/DDBJ databases">
        <authorList>
            <person name="Mitreva M."/>
            <person name="Pepin K.H."/>
            <person name="Mihindukulasuriya K.A."/>
            <person name="Fulton R."/>
            <person name="Fronick C."/>
            <person name="O'Laughlin M."/>
            <person name="Miner T."/>
            <person name="Herter B."/>
            <person name="Rosa B.A."/>
            <person name="Cordes M."/>
            <person name="Tomlinson C."/>
            <person name="Wollam A."/>
            <person name="Palsikar V.B."/>
            <person name="Mardis E.R."/>
            <person name="Wilson R.K."/>
        </authorList>
    </citation>
    <scope>NUCLEOTIDE SEQUENCE [LARGE SCALE GENOMIC DNA]</scope>
    <source>
        <strain evidence="2">MJR7716</strain>
    </source>
</reference>
<name>A0A133QHJ5_9BACT</name>
<evidence type="ECO:0000313" key="1">
    <source>
        <dbReference type="EMBL" id="KXA42348.1"/>
    </source>
</evidence>